<evidence type="ECO:0000313" key="9">
    <source>
        <dbReference type="Proteomes" id="UP000237640"/>
    </source>
</evidence>
<dbReference type="EC" id="2.7.1.25" evidence="2 6"/>
<dbReference type="GO" id="GO:0004781">
    <property type="term" value="F:sulfate adenylyltransferase (ATP) activity"/>
    <property type="evidence" value="ECO:0007669"/>
    <property type="project" value="TreeGrafter"/>
</dbReference>
<evidence type="ECO:0000256" key="5">
    <source>
        <dbReference type="ARBA" id="ARBA00022840"/>
    </source>
</evidence>
<keyword evidence="9" id="KW-1185">Reference proteome</keyword>
<dbReference type="GO" id="GO:0070814">
    <property type="term" value="P:hydrogen sulfide biosynthetic process"/>
    <property type="evidence" value="ECO:0007669"/>
    <property type="project" value="UniProtKB-UniPathway"/>
</dbReference>
<dbReference type="InterPro" id="IPR027417">
    <property type="entry name" value="P-loop_NTPase"/>
</dbReference>
<dbReference type="NCBIfam" id="NF003013">
    <property type="entry name" value="PRK03846.1"/>
    <property type="match status" value="1"/>
</dbReference>
<dbReference type="GO" id="GO:0004020">
    <property type="term" value="F:adenylylsulfate kinase activity"/>
    <property type="evidence" value="ECO:0007669"/>
    <property type="project" value="UniProtKB-EC"/>
</dbReference>
<keyword evidence="5 6" id="KW-0067">ATP-binding</keyword>
<evidence type="ECO:0000256" key="1">
    <source>
        <dbReference type="ARBA" id="ARBA00001823"/>
    </source>
</evidence>
<dbReference type="CDD" id="cd02027">
    <property type="entry name" value="APSK"/>
    <property type="match status" value="1"/>
</dbReference>
<dbReference type="AlphaFoldDB" id="A0A2T0MCN7"/>
<feature type="domain" description="APS kinase" evidence="7">
    <location>
        <begin position="5"/>
        <end position="150"/>
    </location>
</feature>
<dbReference type="GO" id="GO:0005524">
    <property type="term" value="F:ATP binding"/>
    <property type="evidence" value="ECO:0007669"/>
    <property type="project" value="UniProtKB-KW"/>
</dbReference>
<dbReference type="Proteomes" id="UP000237640">
    <property type="component" value="Unassembled WGS sequence"/>
</dbReference>
<dbReference type="PANTHER" id="PTHR42700:SF1">
    <property type="entry name" value="SULFATE ADENYLYLTRANSFERASE"/>
    <property type="match status" value="1"/>
</dbReference>
<dbReference type="PANTHER" id="PTHR42700">
    <property type="entry name" value="SULFATE ADENYLYLTRANSFERASE"/>
    <property type="match status" value="1"/>
</dbReference>
<evidence type="ECO:0000256" key="4">
    <source>
        <dbReference type="ARBA" id="ARBA00022741"/>
    </source>
</evidence>
<dbReference type="RefSeq" id="WP_106146970.1">
    <property type="nucleotide sequence ID" value="NZ_PVYX01000002.1"/>
</dbReference>
<sequence length="175" mass="19892">MQKIKTIWFFGLSGSGKTTLSTVFSDMIDKDGRKSFLLDGDVIRKGVSNNLGFNKNDRAENVRRIAEICKILITVEIIPIVAAITPYKSNRDKIIEILGRDNLTLIYVDCSLEECEKRDPKNLYQKARMGEIKNFTGISDGFETPSASEYNFRIKTENKSIQQSEIELAELFNKL</sequence>
<evidence type="ECO:0000256" key="3">
    <source>
        <dbReference type="ARBA" id="ARBA00022679"/>
    </source>
</evidence>
<proteinExistence type="inferred from homology"/>
<dbReference type="Pfam" id="PF01583">
    <property type="entry name" value="APS_kinase"/>
    <property type="match status" value="1"/>
</dbReference>
<comment type="catalytic activity">
    <reaction evidence="1 6">
        <text>adenosine 5'-phosphosulfate + ATP = 3'-phosphoadenylyl sulfate + ADP + H(+)</text>
        <dbReference type="Rhea" id="RHEA:24152"/>
        <dbReference type="ChEBI" id="CHEBI:15378"/>
        <dbReference type="ChEBI" id="CHEBI:30616"/>
        <dbReference type="ChEBI" id="CHEBI:58243"/>
        <dbReference type="ChEBI" id="CHEBI:58339"/>
        <dbReference type="ChEBI" id="CHEBI:456216"/>
        <dbReference type="EC" id="2.7.1.25"/>
    </reaction>
</comment>
<reference evidence="8 9" key="1">
    <citation type="submission" date="2018-03" db="EMBL/GenBank/DDBJ databases">
        <title>Genomic Encyclopedia of Archaeal and Bacterial Type Strains, Phase II (KMG-II): from individual species to whole genera.</title>
        <authorList>
            <person name="Goeker M."/>
        </authorList>
    </citation>
    <scope>NUCLEOTIDE SEQUENCE [LARGE SCALE GENOMIC DNA]</scope>
    <source>
        <strain evidence="8 9">DSM 25027</strain>
    </source>
</reference>
<keyword evidence="4 6" id="KW-0547">Nucleotide-binding</keyword>
<evidence type="ECO:0000256" key="6">
    <source>
        <dbReference type="RuleBase" id="RU004347"/>
    </source>
</evidence>
<comment type="similarity">
    <text evidence="6">Belongs to the APS kinase family.</text>
</comment>
<dbReference type="Gene3D" id="3.40.50.300">
    <property type="entry name" value="P-loop containing nucleotide triphosphate hydrolases"/>
    <property type="match status" value="1"/>
</dbReference>
<keyword evidence="3 6" id="KW-0808">Transferase</keyword>
<dbReference type="SUPFAM" id="SSF52540">
    <property type="entry name" value="P-loop containing nucleoside triphosphate hydrolases"/>
    <property type="match status" value="1"/>
</dbReference>
<organism evidence="8 9">
    <name type="scientific">Flagellimonas meridianipacifica</name>
    <dbReference type="NCBI Taxonomy" id="1080225"/>
    <lineage>
        <taxon>Bacteria</taxon>
        <taxon>Pseudomonadati</taxon>
        <taxon>Bacteroidota</taxon>
        <taxon>Flavobacteriia</taxon>
        <taxon>Flavobacteriales</taxon>
        <taxon>Flavobacteriaceae</taxon>
        <taxon>Flagellimonas</taxon>
    </lineage>
</organism>
<dbReference type="NCBIfam" id="TIGR00455">
    <property type="entry name" value="apsK"/>
    <property type="match status" value="1"/>
</dbReference>
<protein>
    <recommendedName>
        <fullName evidence="2 6">Adenylyl-sulfate kinase</fullName>
        <ecNumber evidence="2 6">2.7.1.25</ecNumber>
    </recommendedName>
</protein>
<dbReference type="OrthoDB" id="9804504at2"/>
<name>A0A2T0MCN7_9FLAO</name>
<accession>A0A2T0MCN7</accession>
<evidence type="ECO:0000256" key="2">
    <source>
        <dbReference type="ARBA" id="ARBA00012121"/>
    </source>
</evidence>
<evidence type="ECO:0000259" key="7">
    <source>
        <dbReference type="Pfam" id="PF01583"/>
    </source>
</evidence>
<dbReference type="EMBL" id="PVYX01000002">
    <property type="protein sequence ID" value="PRX55252.1"/>
    <property type="molecule type" value="Genomic_DNA"/>
</dbReference>
<dbReference type="GO" id="GO:0019379">
    <property type="term" value="P:sulfate assimilation, phosphoadenylyl sulfate reduction by phosphoadenylyl-sulfate reductase (thioredoxin)"/>
    <property type="evidence" value="ECO:0007669"/>
    <property type="project" value="TreeGrafter"/>
</dbReference>
<comment type="function">
    <text evidence="6">Catalyzes the synthesis of activated sulfate.</text>
</comment>
<dbReference type="InterPro" id="IPR002891">
    <property type="entry name" value="APS"/>
</dbReference>
<dbReference type="UniPathway" id="UPA00140">
    <property type="reaction ID" value="UER00205"/>
</dbReference>
<dbReference type="InterPro" id="IPR050512">
    <property type="entry name" value="Sulf_AdTrans/APS_kinase"/>
</dbReference>
<evidence type="ECO:0000313" key="8">
    <source>
        <dbReference type="EMBL" id="PRX55252.1"/>
    </source>
</evidence>
<dbReference type="InterPro" id="IPR059117">
    <property type="entry name" value="APS_kinase_dom"/>
</dbReference>
<dbReference type="GO" id="GO:0005737">
    <property type="term" value="C:cytoplasm"/>
    <property type="evidence" value="ECO:0007669"/>
    <property type="project" value="TreeGrafter"/>
</dbReference>
<gene>
    <name evidence="8" type="ORF">CLV81_3661</name>
</gene>
<comment type="caution">
    <text evidence="8">The sequence shown here is derived from an EMBL/GenBank/DDBJ whole genome shotgun (WGS) entry which is preliminary data.</text>
</comment>
<comment type="pathway">
    <text evidence="6">Sulfur metabolism; hydrogen sulfide biosynthesis; sulfite from sulfate: step 2/3.</text>
</comment>
<keyword evidence="6 8" id="KW-0418">Kinase</keyword>
<dbReference type="GO" id="GO:0010134">
    <property type="term" value="P:sulfate assimilation via adenylyl sulfate reduction"/>
    <property type="evidence" value="ECO:0007669"/>
    <property type="project" value="TreeGrafter"/>
</dbReference>